<evidence type="ECO:0000259" key="4">
    <source>
        <dbReference type="PROSITE" id="PS01124"/>
    </source>
</evidence>
<dbReference type="PANTHER" id="PTHR11019">
    <property type="entry name" value="HTH-TYPE TRANSCRIPTIONAL REGULATOR NIMR"/>
    <property type="match status" value="1"/>
</dbReference>
<evidence type="ECO:0000256" key="2">
    <source>
        <dbReference type="ARBA" id="ARBA00023125"/>
    </source>
</evidence>
<keyword evidence="1" id="KW-0805">Transcription regulation</keyword>
<dbReference type="Proteomes" id="UP000655751">
    <property type="component" value="Unassembled WGS sequence"/>
</dbReference>
<dbReference type="GO" id="GO:0043565">
    <property type="term" value="F:sequence-specific DNA binding"/>
    <property type="evidence" value="ECO:0007669"/>
    <property type="project" value="InterPro"/>
</dbReference>
<evidence type="ECO:0000313" key="6">
    <source>
        <dbReference type="Proteomes" id="UP000655751"/>
    </source>
</evidence>
<keyword evidence="3" id="KW-0804">Transcription</keyword>
<dbReference type="Gene3D" id="1.10.10.60">
    <property type="entry name" value="Homeodomain-like"/>
    <property type="match status" value="1"/>
</dbReference>
<dbReference type="PROSITE" id="PS01124">
    <property type="entry name" value="HTH_ARAC_FAMILY_2"/>
    <property type="match status" value="1"/>
</dbReference>
<feature type="domain" description="HTH araC/xylS-type" evidence="4">
    <location>
        <begin position="184"/>
        <end position="281"/>
    </location>
</feature>
<keyword evidence="2" id="KW-0238">DNA-binding</keyword>
<dbReference type="InterPro" id="IPR018060">
    <property type="entry name" value="HTH_AraC"/>
</dbReference>
<sequence length="298" mass="32860">MATLDRLSPLLERFRVRTRLFHTGPLCGVTTFDARPGRGFLHVLRHGAMDMTHRGADGRPRTRRIDEPTLLFYPRPLEHSFHNAPTADSDFACATIDFDGGATHPLVRTLPAVVTVPLAAVDTLAPALALLFAEIDTVRCGRDVLVDRLFEVVLIQLFRWILDHADQLALPHGLLTGLADERLARTLVALHEQPGRAWTLTTMAQEARMSRSSFAAHFKQVVGQPPADYLTGWRMTLAQARLRAGASVAHTAAELGYANPPAFSRAFTQKIGHSPRAWIATAHRDDTEDSLGFPDPTT</sequence>
<proteinExistence type="predicted"/>
<comment type="caution">
    <text evidence="5">The sequence shown here is derived from an EMBL/GenBank/DDBJ whole genome shotgun (WGS) entry which is preliminary data.</text>
</comment>
<evidence type="ECO:0000313" key="5">
    <source>
        <dbReference type="EMBL" id="MBH0777763.1"/>
    </source>
</evidence>
<organism evidence="5 6">
    <name type="scientific">Nocardia bovistercoris</name>
    <dbReference type="NCBI Taxonomy" id="2785916"/>
    <lineage>
        <taxon>Bacteria</taxon>
        <taxon>Bacillati</taxon>
        <taxon>Actinomycetota</taxon>
        <taxon>Actinomycetes</taxon>
        <taxon>Mycobacteriales</taxon>
        <taxon>Nocardiaceae</taxon>
        <taxon>Nocardia</taxon>
    </lineage>
</organism>
<dbReference type="EMBL" id="JADMLG010000006">
    <property type="protein sequence ID" value="MBH0777763.1"/>
    <property type="molecule type" value="Genomic_DNA"/>
</dbReference>
<reference evidence="5" key="1">
    <citation type="submission" date="2020-11" db="EMBL/GenBank/DDBJ databases">
        <title>Nocardia NEAU-351.nov., a novel actinomycete isolated from the cow dung.</title>
        <authorList>
            <person name="Zhang X."/>
        </authorList>
    </citation>
    <scope>NUCLEOTIDE SEQUENCE</scope>
    <source>
        <strain evidence="5">NEAU-351</strain>
    </source>
</reference>
<gene>
    <name evidence="5" type="ORF">IT779_15920</name>
</gene>
<dbReference type="GO" id="GO:0003700">
    <property type="term" value="F:DNA-binding transcription factor activity"/>
    <property type="evidence" value="ECO:0007669"/>
    <property type="project" value="InterPro"/>
</dbReference>
<protein>
    <submittedName>
        <fullName evidence="5">AraC family transcriptional regulator</fullName>
    </submittedName>
</protein>
<name>A0A931IC26_9NOCA</name>
<dbReference type="Pfam" id="PF12833">
    <property type="entry name" value="HTH_18"/>
    <property type="match status" value="1"/>
</dbReference>
<evidence type="ECO:0000256" key="1">
    <source>
        <dbReference type="ARBA" id="ARBA00023015"/>
    </source>
</evidence>
<dbReference type="PANTHER" id="PTHR11019:SF159">
    <property type="entry name" value="TRANSCRIPTIONAL REGULATOR-RELATED"/>
    <property type="match status" value="1"/>
</dbReference>
<dbReference type="SMART" id="SM00342">
    <property type="entry name" value="HTH_ARAC"/>
    <property type="match status" value="1"/>
</dbReference>
<dbReference type="InterPro" id="IPR009057">
    <property type="entry name" value="Homeodomain-like_sf"/>
</dbReference>
<dbReference type="AlphaFoldDB" id="A0A931IC26"/>
<dbReference type="InterPro" id="IPR032783">
    <property type="entry name" value="AraC_lig"/>
</dbReference>
<dbReference type="SUPFAM" id="SSF46689">
    <property type="entry name" value="Homeodomain-like"/>
    <property type="match status" value="2"/>
</dbReference>
<accession>A0A931IC26</accession>
<keyword evidence="6" id="KW-1185">Reference proteome</keyword>
<dbReference type="RefSeq" id="WP_196150098.1">
    <property type="nucleotide sequence ID" value="NZ_JADMLG010000006.1"/>
</dbReference>
<dbReference type="Pfam" id="PF12852">
    <property type="entry name" value="Cupin_6"/>
    <property type="match status" value="1"/>
</dbReference>
<evidence type="ECO:0000256" key="3">
    <source>
        <dbReference type="ARBA" id="ARBA00023163"/>
    </source>
</evidence>